<evidence type="ECO:0000313" key="2">
    <source>
        <dbReference type="EMBL" id="MBC3920748.1"/>
    </source>
</evidence>
<feature type="compositionally biased region" description="Gly residues" evidence="1">
    <location>
        <begin position="222"/>
        <end position="238"/>
    </location>
</feature>
<reference evidence="2 3" key="1">
    <citation type="submission" date="2020-08" db="EMBL/GenBank/DDBJ databases">
        <title>Novel species isolated from subtropical streams in China.</title>
        <authorList>
            <person name="Lu H."/>
        </authorList>
    </citation>
    <scope>NUCLEOTIDE SEQUENCE [LARGE SCALE GENOMIC DNA]</scope>
    <source>
        <strain evidence="2 3">CY18W</strain>
    </source>
</reference>
<evidence type="ECO:0000313" key="3">
    <source>
        <dbReference type="Proteomes" id="UP000650424"/>
    </source>
</evidence>
<feature type="compositionally biased region" description="Low complexity" evidence="1">
    <location>
        <begin position="198"/>
        <end position="221"/>
    </location>
</feature>
<protein>
    <submittedName>
        <fullName evidence="2">Uncharacterized protein</fullName>
    </submittedName>
</protein>
<dbReference type="InterPro" id="IPR017008">
    <property type="entry name" value="UCP032817-like"/>
</dbReference>
<dbReference type="PIRSF" id="PIRSF032817">
    <property type="entry name" value="UCP032817"/>
    <property type="match status" value="1"/>
</dbReference>
<name>A0ABR6ZY03_9BURK</name>
<gene>
    <name evidence="2" type="ORF">H8L32_25000</name>
</gene>
<feature type="region of interest" description="Disordered" evidence="1">
    <location>
        <begin position="198"/>
        <end position="238"/>
    </location>
</feature>
<proteinExistence type="predicted"/>
<evidence type="ECO:0000256" key="1">
    <source>
        <dbReference type="SAM" id="MobiDB-lite"/>
    </source>
</evidence>
<keyword evidence="3" id="KW-1185">Reference proteome</keyword>
<comment type="caution">
    <text evidence="2">The sequence shown here is derived from an EMBL/GenBank/DDBJ whole genome shotgun (WGS) entry which is preliminary data.</text>
</comment>
<dbReference type="EMBL" id="JACOGF010000019">
    <property type="protein sequence ID" value="MBC3920748.1"/>
    <property type="molecule type" value="Genomic_DNA"/>
</dbReference>
<organism evidence="2 3">
    <name type="scientific">Undibacterium hunanense</name>
    <dbReference type="NCBI Taxonomy" id="2762292"/>
    <lineage>
        <taxon>Bacteria</taxon>
        <taxon>Pseudomonadati</taxon>
        <taxon>Pseudomonadota</taxon>
        <taxon>Betaproteobacteria</taxon>
        <taxon>Burkholderiales</taxon>
        <taxon>Oxalobacteraceae</taxon>
        <taxon>Undibacterium</taxon>
    </lineage>
</organism>
<accession>A0ABR6ZY03</accession>
<sequence length="238" mass="26539">MMIIVVLLLSVSLVFVWTRWRRAAQADYIRSYMFPPGLLERLHKQRTDLSIKDQQLVARALRQFFLVYLKSGYKHVAMPSLVVDELWHEFILYTKNYEQFCKKAFGRYMHHTPAAVLGSNLRNNDGLRRTWWFACLEENINPRRATRLPLLFALDAKWNIADGFRYEPNCSALRTNTDGTVYCGGDFYGGGSSDSPYDFSDTARDSGSGCSTDSGSSDSGGDSSGCSGGCSGGCGGSD</sequence>
<dbReference type="Proteomes" id="UP000650424">
    <property type="component" value="Unassembled WGS sequence"/>
</dbReference>